<dbReference type="Gene3D" id="3.20.20.140">
    <property type="entry name" value="Metal-dependent hydrolases"/>
    <property type="match status" value="1"/>
</dbReference>
<feature type="binding site" evidence="8">
    <location>
        <position position="71"/>
    </location>
    <ligand>
        <name>Zn(2+)</name>
        <dbReference type="ChEBI" id="CHEBI:29105"/>
    </ligand>
</feature>
<organism evidence="10 11">
    <name type="scientific">Sulfitobacter faviae</name>
    <dbReference type="NCBI Taxonomy" id="1775881"/>
    <lineage>
        <taxon>Bacteria</taxon>
        <taxon>Pseudomonadati</taxon>
        <taxon>Pseudomonadota</taxon>
        <taxon>Alphaproteobacteria</taxon>
        <taxon>Rhodobacterales</taxon>
        <taxon>Roseobacteraceae</taxon>
        <taxon>Sulfitobacter</taxon>
    </lineage>
</organism>
<keyword evidence="5 8" id="KW-0369">Histidine metabolism</keyword>
<keyword evidence="2 8" id="KW-0963">Cytoplasm</keyword>
<dbReference type="GO" id="GO:0019556">
    <property type="term" value="P:L-histidine catabolic process to glutamate and formamide"/>
    <property type="evidence" value="ECO:0007669"/>
    <property type="project" value="UniProtKB-UniRule"/>
</dbReference>
<feature type="binding site" evidence="8">
    <location>
        <position position="143"/>
    </location>
    <ligand>
        <name>4-imidazolone-5-propanoate</name>
        <dbReference type="ChEBI" id="CHEBI:77893"/>
    </ligand>
</feature>
<dbReference type="EC" id="3.5.2.7" evidence="1 8"/>
<dbReference type="CDD" id="cd01296">
    <property type="entry name" value="Imidazolone-5PH"/>
    <property type="match status" value="1"/>
</dbReference>
<feature type="binding site" evidence="8">
    <location>
        <position position="73"/>
    </location>
    <ligand>
        <name>Zn(2+)</name>
        <dbReference type="ChEBI" id="CHEBI:29105"/>
    </ligand>
</feature>
<dbReference type="PANTHER" id="PTHR42752">
    <property type="entry name" value="IMIDAZOLONEPROPIONASE"/>
    <property type="match status" value="1"/>
</dbReference>
<comment type="catalytic activity">
    <reaction evidence="8">
        <text>4-imidazolone-5-propanoate + H2O = N-formimidoyl-L-glutamate</text>
        <dbReference type="Rhea" id="RHEA:23660"/>
        <dbReference type="ChEBI" id="CHEBI:15377"/>
        <dbReference type="ChEBI" id="CHEBI:58928"/>
        <dbReference type="ChEBI" id="CHEBI:77893"/>
        <dbReference type="EC" id="3.5.2.7"/>
    </reaction>
</comment>
<feature type="binding site" evidence="8">
    <location>
        <position position="71"/>
    </location>
    <ligand>
        <name>Fe(3+)</name>
        <dbReference type="ChEBI" id="CHEBI:29034"/>
    </ligand>
</feature>
<evidence type="ECO:0000313" key="10">
    <source>
        <dbReference type="EMBL" id="WCE71261.1"/>
    </source>
</evidence>
<dbReference type="GO" id="GO:0005506">
    <property type="term" value="F:iron ion binding"/>
    <property type="evidence" value="ECO:0007669"/>
    <property type="project" value="UniProtKB-UniRule"/>
</dbReference>
<feature type="binding site" evidence="8">
    <location>
        <position position="321"/>
    </location>
    <ligand>
        <name>4-imidazolone-5-propanoate</name>
        <dbReference type="ChEBI" id="CHEBI:77893"/>
    </ligand>
</feature>
<sequence>MTAQDRVLVDLTAATMDGPQPYGLIEDAAIAIAEGQIAWVGPRGDLPQGYRDLPAESLGQRLVTPGLIDCHTHIVHGGDRAREFEMRLEGASYEEIARAGGGIVSTVTATRAADEAELLADALSRVDVLIAEGVTAIEVKSGYGLDIETELRMLRTARAIGQQRPIRVSTTFLGAHAVPAEYTGRADAYIDDVCLPALRAAHAEGLVDAVDGFCEGIAFQPAQIARVFDVARELGLPVKLHAEQLSNLGSARLAASYGALSADHIEYLDESGVIAMAEAGSVAVLLPGAFYTLRETQSPPIDLLRRHGVPMALATDINPGSSPLNSLLLTLNMGCTLFRLTPEEALRGATQHAARALGLADCGMIRPGLRADLAVWDIKHPAELAYRIGFNPLHSRIFGGQS</sequence>
<feature type="binding site" evidence="8">
    <location>
        <position position="318"/>
    </location>
    <ligand>
        <name>N-formimidoyl-L-glutamate</name>
        <dbReference type="ChEBI" id="CHEBI:58928"/>
    </ligand>
</feature>
<dbReference type="EMBL" id="CP116423">
    <property type="protein sequence ID" value="WCE71261.1"/>
    <property type="molecule type" value="Genomic_DNA"/>
</dbReference>
<proteinExistence type="inferred from homology"/>
<dbReference type="Proteomes" id="UP001210770">
    <property type="component" value="Chromosome"/>
</dbReference>
<keyword evidence="3 8" id="KW-0479">Metal-binding</keyword>
<feature type="binding site" evidence="8">
    <location>
        <position position="244"/>
    </location>
    <ligand>
        <name>4-imidazolone-5-propanoate</name>
        <dbReference type="ChEBI" id="CHEBI:77893"/>
    </ligand>
</feature>
<dbReference type="AlphaFoldDB" id="A0AAX3LSJ2"/>
<dbReference type="PANTHER" id="PTHR42752:SF1">
    <property type="entry name" value="IMIDAZOLONEPROPIONASE-RELATED"/>
    <property type="match status" value="1"/>
</dbReference>
<evidence type="ECO:0000313" key="11">
    <source>
        <dbReference type="Proteomes" id="UP001210770"/>
    </source>
</evidence>
<dbReference type="SUPFAM" id="SSF51556">
    <property type="entry name" value="Metallo-dependent hydrolases"/>
    <property type="match status" value="1"/>
</dbReference>
<comment type="similarity">
    <text evidence="8">Belongs to the metallo-dependent hydrolases superfamily. HutI family.</text>
</comment>
<dbReference type="RefSeq" id="WP_271689413.1">
    <property type="nucleotide sequence ID" value="NZ_CP116423.1"/>
</dbReference>
<protein>
    <recommendedName>
        <fullName evidence="1 8">Imidazolonepropionase</fullName>
        <ecNumber evidence="1 8">3.5.2.7</ecNumber>
    </recommendedName>
    <alternativeName>
        <fullName evidence="8">Imidazolone-5-propionate hydrolase</fullName>
    </alternativeName>
</protein>
<dbReference type="GO" id="GO:0005737">
    <property type="term" value="C:cytoplasm"/>
    <property type="evidence" value="ECO:0007669"/>
    <property type="project" value="UniProtKB-SubCell"/>
</dbReference>
<dbReference type="SUPFAM" id="SSF51338">
    <property type="entry name" value="Composite domain of metallo-dependent hydrolases"/>
    <property type="match status" value="1"/>
</dbReference>
<dbReference type="Gene3D" id="2.30.40.10">
    <property type="entry name" value="Urease, subunit C, domain 1"/>
    <property type="match status" value="1"/>
</dbReference>
<dbReference type="HAMAP" id="MF_00372">
    <property type="entry name" value="HutI"/>
    <property type="match status" value="1"/>
</dbReference>
<accession>A0AAX3LSJ2</accession>
<dbReference type="Pfam" id="PF01979">
    <property type="entry name" value="Amidohydro_1"/>
    <property type="match status" value="1"/>
</dbReference>
<dbReference type="InterPro" id="IPR005920">
    <property type="entry name" value="HutI"/>
</dbReference>
<evidence type="ECO:0000256" key="1">
    <source>
        <dbReference type="ARBA" id="ARBA00012864"/>
    </source>
</evidence>
<dbReference type="InterPro" id="IPR011059">
    <property type="entry name" value="Metal-dep_hydrolase_composite"/>
</dbReference>
<comment type="cofactor">
    <cofactor evidence="8">
        <name>Zn(2+)</name>
        <dbReference type="ChEBI" id="CHEBI:29105"/>
    </cofactor>
    <cofactor evidence="8">
        <name>Fe(3+)</name>
        <dbReference type="ChEBI" id="CHEBI:29034"/>
    </cofactor>
    <text evidence="8">Binds 1 zinc or iron ion per subunit.</text>
</comment>
<dbReference type="InterPro" id="IPR006680">
    <property type="entry name" value="Amidohydro-rel"/>
</dbReference>
<keyword evidence="6 8" id="KW-0862">Zinc</keyword>
<feature type="binding site" evidence="8">
    <location>
        <position position="316"/>
    </location>
    <ligand>
        <name>Zn(2+)</name>
        <dbReference type="ChEBI" id="CHEBI:29105"/>
    </ligand>
</feature>
<feature type="binding site" evidence="8">
    <location>
        <position position="80"/>
    </location>
    <ligand>
        <name>4-imidazolone-5-propanoate</name>
        <dbReference type="ChEBI" id="CHEBI:77893"/>
    </ligand>
</feature>
<dbReference type="GO" id="GO:0008270">
    <property type="term" value="F:zinc ion binding"/>
    <property type="evidence" value="ECO:0007669"/>
    <property type="project" value="UniProtKB-UniRule"/>
</dbReference>
<dbReference type="InterPro" id="IPR032466">
    <property type="entry name" value="Metal_Hydrolase"/>
</dbReference>
<feature type="binding site" evidence="8">
    <location>
        <position position="320"/>
    </location>
    <ligand>
        <name>N-formimidoyl-L-glutamate</name>
        <dbReference type="ChEBI" id="CHEBI:58928"/>
    </ligand>
</feature>
<evidence type="ECO:0000256" key="3">
    <source>
        <dbReference type="ARBA" id="ARBA00022723"/>
    </source>
</evidence>
<feature type="binding site" evidence="8">
    <location>
        <position position="143"/>
    </location>
    <ligand>
        <name>N-formimidoyl-L-glutamate</name>
        <dbReference type="ChEBI" id="CHEBI:58928"/>
    </ligand>
</feature>
<gene>
    <name evidence="8 10" type="primary">hutI</name>
    <name evidence="10" type="ORF">PL336_05295</name>
</gene>
<reference evidence="10" key="1">
    <citation type="submission" date="2023-01" db="EMBL/GenBank/DDBJ databases">
        <title>Comparative genomic analysis of cold water coral derived Sulfitobacter faviae: insights into their metabolism and habitat adaptation.</title>
        <authorList>
            <person name="Guo Y."/>
            <person name="Lin S."/>
            <person name="Huang Z."/>
            <person name="Tang K."/>
            <person name="Wang X."/>
        </authorList>
    </citation>
    <scope>NUCLEOTIDE SEQUENCE</scope>
    <source>
        <strain evidence="10">SCSIO W_1865</strain>
    </source>
</reference>
<feature type="binding site" evidence="8">
    <location>
        <position position="241"/>
    </location>
    <ligand>
        <name>Zn(2+)</name>
        <dbReference type="ChEBI" id="CHEBI:29105"/>
    </ligand>
</feature>
<evidence type="ECO:0000256" key="6">
    <source>
        <dbReference type="ARBA" id="ARBA00022833"/>
    </source>
</evidence>
<keyword evidence="4 8" id="KW-0378">Hydrolase</keyword>
<comment type="subcellular location">
    <subcellularLocation>
        <location evidence="8">Cytoplasm</location>
    </subcellularLocation>
</comment>
<evidence type="ECO:0000256" key="8">
    <source>
        <dbReference type="HAMAP-Rule" id="MF_00372"/>
    </source>
</evidence>
<feature type="binding site" evidence="8">
    <location>
        <position position="316"/>
    </location>
    <ligand>
        <name>Fe(3+)</name>
        <dbReference type="ChEBI" id="CHEBI:29034"/>
    </ligand>
</feature>
<comment type="function">
    <text evidence="8">Catalyzes the hydrolytic cleavage of the carbon-nitrogen bond in imidazolone-5-propanoate to yield N-formimidoyl-L-glutamate. It is the third step in the universal histidine degradation pathway.</text>
</comment>
<evidence type="ECO:0000259" key="9">
    <source>
        <dbReference type="Pfam" id="PF01979"/>
    </source>
</evidence>
<evidence type="ECO:0000256" key="5">
    <source>
        <dbReference type="ARBA" id="ARBA00022808"/>
    </source>
</evidence>
<comment type="pathway">
    <text evidence="8">Amino-acid degradation; L-histidine degradation into L-glutamate; N-formimidoyl-L-glutamate from L-histidine: step 3/3.</text>
</comment>
<name>A0AAX3LSJ2_9RHOB</name>
<feature type="binding site" evidence="8">
    <location>
        <position position="73"/>
    </location>
    <ligand>
        <name>Fe(3+)</name>
        <dbReference type="ChEBI" id="CHEBI:29034"/>
    </ligand>
</feature>
<evidence type="ECO:0000256" key="7">
    <source>
        <dbReference type="ARBA" id="ARBA00023004"/>
    </source>
</evidence>
<feature type="domain" description="Amidohydrolase-related" evidence="9">
    <location>
        <begin position="62"/>
        <end position="381"/>
    </location>
</feature>
<feature type="binding site" evidence="8">
    <location>
        <position position="241"/>
    </location>
    <ligand>
        <name>Fe(3+)</name>
        <dbReference type="ChEBI" id="CHEBI:29034"/>
    </ligand>
</feature>
<keyword evidence="7 8" id="KW-0408">Iron</keyword>
<dbReference type="GO" id="GO:0050480">
    <property type="term" value="F:imidazolonepropionase activity"/>
    <property type="evidence" value="ECO:0007669"/>
    <property type="project" value="UniProtKB-UniRule"/>
</dbReference>
<dbReference type="NCBIfam" id="TIGR01224">
    <property type="entry name" value="hutI"/>
    <property type="match status" value="1"/>
</dbReference>
<feature type="binding site" evidence="8">
    <location>
        <position position="176"/>
    </location>
    <ligand>
        <name>4-imidazolone-5-propanoate</name>
        <dbReference type="ChEBI" id="CHEBI:77893"/>
    </ligand>
</feature>
<dbReference type="FunFam" id="3.20.20.140:FF:000007">
    <property type="entry name" value="Imidazolonepropionase"/>
    <property type="match status" value="1"/>
</dbReference>
<evidence type="ECO:0000256" key="4">
    <source>
        <dbReference type="ARBA" id="ARBA00022801"/>
    </source>
</evidence>
<evidence type="ECO:0000256" key="2">
    <source>
        <dbReference type="ARBA" id="ARBA00022490"/>
    </source>
</evidence>